<evidence type="ECO:0008006" key="3">
    <source>
        <dbReference type="Google" id="ProtNLM"/>
    </source>
</evidence>
<evidence type="ECO:0000313" key="1">
    <source>
        <dbReference type="EMBL" id="KAJ3993644.1"/>
    </source>
</evidence>
<gene>
    <name evidence="1" type="ORF">F5050DRAFT_1577202</name>
</gene>
<dbReference type="Proteomes" id="UP001163828">
    <property type="component" value="Unassembled WGS sequence"/>
</dbReference>
<comment type="caution">
    <text evidence="1">The sequence shown here is derived from an EMBL/GenBank/DDBJ whole genome shotgun (WGS) entry which is preliminary data.</text>
</comment>
<dbReference type="PANTHER" id="PTHR14614:SF147">
    <property type="entry name" value="S-ADENOSYLMETHIONINE-DEPENDENT METHYLTRANSFERASE OF THE SEVEN BETA-STRAND FAMILY"/>
    <property type="match status" value="1"/>
</dbReference>
<keyword evidence="2" id="KW-1185">Reference proteome</keyword>
<dbReference type="EMBL" id="MU790751">
    <property type="protein sequence ID" value="KAJ3993644.1"/>
    <property type="molecule type" value="Genomic_DNA"/>
</dbReference>
<dbReference type="InterPro" id="IPR019410">
    <property type="entry name" value="Methyltransf_16"/>
</dbReference>
<dbReference type="InterPro" id="IPR029063">
    <property type="entry name" value="SAM-dependent_MTases_sf"/>
</dbReference>
<proteinExistence type="predicted"/>
<dbReference type="SUPFAM" id="SSF53335">
    <property type="entry name" value="S-adenosyl-L-methionine-dependent methyltransferases"/>
    <property type="match status" value="1"/>
</dbReference>
<reference evidence="1" key="1">
    <citation type="submission" date="2022-08" db="EMBL/GenBank/DDBJ databases">
        <authorList>
            <consortium name="DOE Joint Genome Institute"/>
            <person name="Min B."/>
            <person name="Riley R."/>
            <person name="Sierra-Patev S."/>
            <person name="Naranjo-Ortiz M."/>
            <person name="Looney B."/>
            <person name="Konkel Z."/>
            <person name="Slot J.C."/>
            <person name="Sakamoto Y."/>
            <person name="Steenwyk J.L."/>
            <person name="Rokas A."/>
            <person name="Carro J."/>
            <person name="Camarero S."/>
            <person name="Ferreira P."/>
            <person name="Molpeceres G."/>
            <person name="Ruiz-Duenas F.J."/>
            <person name="Serrano A."/>
            <person name="Henrissat B."/>
            <person name="Drula E."/>
            <person name="Hughes K.W."/>
            <person name="Mata J.L."/>
            <person name="Ishikawa N.K."/>
            <person name="Vargas-Isla R."/>
            <person name="Ushijima S."/>
            <person name="Smith C.A."/>
            <person name="Ahrendt S."/>
            <person name="Andreopoulos W."/>
            <person name="He G."/>
            <person name="Labutti K."/>
            <person name="Lipzen A."/>
            <person name="Ng V."/>
            <person name="Sandor L."/>
            <person name="Barry K."/>
            <person name="Martinez A.T."/>
            <person name="Xiao Y."/>
            <person name="Gibbons J.G."/>
            <person name="Terashima K."/>
            <person name="Hibbett D.S."/>
            <person name="Grigoriev I.V."/>
        </authorList>
    </citation>
    <scope>NUCLEOTIDE SEQUENCE</scope>
    <source>
        <strain evidence="1">TFB10827</strain>
    </source>
</reference>
<dbReference type="Gene3D" id="3.40.50.150">
    <property type="entry name" value="Vaccinia Virus protein VP39"/>
    <property type="match status" value="1"/>
</dbReference>
<organism evidence="1 2">
    <name type="scientific">Lentinula boryana</name>
    <dbReference type="NCBI Taxonomy" id="40481"/>
    <lineage>
        <taxon>Eukaryota</taxon>
        <taxon>Fungi</taxon>
        <taxon>Dikarya</taxon>
        <taxon>Basidiomycota</taxon>
        <taxon>Agaricomycotina</taxon>
        <taxon>Agaricomycetes</taxon>
        <taxon>Agaricomycetidae</taxon>
        <taxon>Agaricales</taxon>
        <taxon>Marasmiineae</taxon>
        <taxon>Omphalotaceae</taxon>
        <taxon>Lentinula</taxon>
    </lineage>
</organism>
<dbReference type="CDD" id="cd02440">
    <property type="entry name" value="AdoMet_MTases"/>
    <property type="match status" value="1"/>
</dbReference>
<evidence type="ECO:0000313" key="2">
    <source>
        <dbReference type="Proteomes" id="UP001163828"/>
    </source>
</evidence>
<sequence length="435" mass="48121">MYSTPKQLFSTSVCAPSASLPSLSKLHLLSSSQLCESLSNMRQLYAPQPSALPSKLFLPTRKHRQLIHDASVPDSGYASAEEEECECEEEQEHVASSGDDDRLDILRADPLERAFVIKWLTSFIARSDAWVSTDDIEEKEADRRTDAVETATKLLSAFLSNDQEEEEDCSITRSFKFATQTQGGTVVGVELNDAPLSNEDHTCVGLQSWASSVVLSERICADPARFSLSSPTRADRSPLRILELGAGTGLLSIVVARLFSSTSVSPSIFATDYHPDVLLNLHANIFNNFPSFVPAPISVHRLDWECPDYVAPMDQPFDLILGADVIYHPDHARWIKSCVERLLLRPNTPNDSLSAGGVFWLVIALRIGGRHEGMFHTVEDIFPDAHSSLMRTQLGSNHADWQLAVLEKVELGKLKGLGRADERGYLLFKIGWVPC</sequence>
<dbReference type="Pfam" id="PF10294">
    <property type="entry name" value="Methyltransf_16"/>
    <property type="match status" value="1"/>
</dbReference>
<dbReference type="PANTHER" id="PTHR14614">
    <property type="entry name" value="HEPATOCELLULAR CARCINOMA-ASSOCIATED ANTIGEN"/>
    <property type="match status" value="1"/>
</dbReference>
<name>A0ABQ8Q581_9AGAR</name>
<accession>A0ABQ8Q581</accession>
<protein>
    <recommendedName>
        <fullName evidence="3">S-adenosyl-L-methionine-dependent methyltransferase</fullName>
    </recommendedName>
</protein>